<evidence type="ECO:0000313" key="3">
    <source>
        <dbReference type="EMBL" id="XBG61296.1"/>
    </source>
</evidence>
<dbReference type="PROSITE" id="PS51257">
    <property type="entry name" value="PROKAR_LIPOPROTEIN"/>
    <property type="match status" value="1"/>
</dbReference>
<dbReference type="AlphaFoldDB" id="A0AAU7BSZ6"/>
<proteinExistence type="predicted"/>
<evidence type="ECO:0000256" key="1">
    <source>
        <dbReference type="SAM" id="SignalP"/>
    </source>
</evidence>
<dbReference type="RefSeq" id="WP_347923751.1">
    <property type="nucleotide sequence ID" value="NZ_CP157199.1"/>
</dbReference>
<accession>A0AAU7BSZ6</accession>
<dbReference type="EMBL" id="CP157199">
    <property type="protein sequence ID" value="XBG61296.1"/>
    <property type="molecule type" value="Genomic_DNA"/>
</dbReference>
<keyword evidence="1" id="KW-0732">Signal</keyword>
<dbReference type="GO" id="GO:0006508">
    <property type="term" value="P:proteolysis"/>
    <property type="evidence" value="ECO:0007669"/>
    <property type="project" value="InterPro"/>
</dbReference>
<dbReference type="SUPFAM" id="SSF53187">
    <property type="entry name" value="Zn-dependent exopeptidases"/>
    <property type="match status" value="1"/>
</dbReference>
<dbReference type="GO" id="GO:0008235">
    <property type="term" value="F:metalloexopeptidase activity"/>
    <property type="evidence" value="ECO:0007669"/>
    <property type="project" value="InterPro"/>
</dbReference>
<dbReference type="InterPro" id="IPR045175">
    <property type="entry name" value="M28_fam"/>
</dbReference>
<protein>
    <submittedName>
        <fullName evidence="3">M28 family peptidase</fullName>
    </submittedName>
</protein>
<dbReference type="PANTHER" id="PTHR12147:SF26">
    <property type="entry name" value="PEPTIDASE M28 DOMAIN-CONTAINING PROTEIN"/>
    <property type="match status" value="1"/>
</dbReference>
<feature type="chain" id="PRO_5043288662" evidence="1">
    <location>
        <begin position="21"/>
        <end position="318"/>
    </location>
</feature>
<dbReference type="InterPro" id="IPR007484">
    <property type="entry name" value="Peptidase_M28"/>
</dbReference>
<sequence length="318" mass="35731">MKFRLYSLALITLFTFSCKGQTNNTTQEVETTETIKKSIDLFDADALLERVKYLSLDSLEGRKTGTKGGLIAREYVVSQFKKYGIAPLLEDYTQPFSFEGRRDKKTYEGANVLGLIKGTEHAEKYIVISAHYDHIGINNGEVFNGADDDASGTSAIIAMAEYFKNNPPKHSVVIAAFDAEEMGLQGASHFVKTNTLPKEQIAMNINLDMVGRNDNNELYVVGTNLYKQLQPAIEGLKLPENFKLSVGHDGLDGKQSWIFSSDHGPFHREEIPFLYFGVEDHKDYHKPTDDFENIQPEFYAKAVTAVITVFEKLDEISF</sequence>
<feature type="signal peptide" evidence="1">
    <location>
        <begin position="1"/>
        <end position="20"/>
    </location>
</feature>
<reference evidence="3" key="1">
    <citation type="submission" date="2024-05" db="EMBL/GenBank/DDBJ databases">
        <title>Pontimicrobium maritimus sp. nov., isolated form sea water.</title>
        <authorList>
            <person name="Muhammad N."/>
            <person name="Vuong T.Q."/>
            <person name="Han H.L."/>
            <person name="Kim S.-G."/>
        </authorList>
    </citation>
    <scope>NUCLEOTIDE SEQUENCE</scope>
    <source>
        <strain evidence="3">SW4</strain>
    </source>
</reference>
<dbReference type="Gene3D" id="3.40.630.10">
    <property type="entry name" value="Zn peptidases"/>
    <property type="match status" value="1"/>
</dbReference>
<evidence type="ECO:0000313" key="4">
    <source>
        <dbReference type="EMBL" id="XBG61319.1"/>
    </source>
</evidence>
<name>A0AAU7BSZ6_9FLAO</name>
<evidence type="ECO:0000259" key="2">
    <source>
        <dbReference type="Pfam" id="PF04389"/>
    </source>
</evidence>
<dbReference type="PANTHER" id="PTHR12147">
    <property type="entry name" value="METALLOPEPTIDASE M28 FAMILY MEMBER"/>
    <property type="match status" value="1"/>
</dbReference>
<gene>
    <name evidence="4" type="ORF">ABGB03_00085</name>
    <name evidence="3" type="ORF">ABGB03_15690</name>
</gene>
<dbReference type="Pfam" id="PF04389">
    <property type="entry name" value="Peptidase_M28"/>
    <property type="match status" value="1"/>
</dbReference>
<organism evidence="3">
    <name type="scientific">Pontimicrobium sp. SW4</name>
    <dbReference type="NCBI Taxonomy" id="3153519"/>
    <lineage>
        <taxon>Bacteria</taxon>
        <taxon>Pseudomonadati</taxon>
        <taxon>Bacteroidota</taxon>
        <taxon>Flavobacteriia</taxon>
        <taxon>Flavobacteriales</taxon>
        <taxon>Flavobacteriaceae</taxon>
        <taxon>Pontimicrobium</taxon>
    </lineage>
</organism>
<feature type="domain" description="Peptidase M28" evidence="2">
    <location>
        <begin position="111"/>
        <end position="306"/>
    </location>
</feature>
<dbReference type="EMBL" id="CP157199">
    <property type="protein sequence ID" value="XBG61319.1"/>
    <property type="molecule type" value="Genomic_DNA"/>
</dbReference>